<name>A0A9N7TWR5_PLEPL</name>
<reference evidence="2" key="1">
    <citation type="submission" date="2020-03" db="EMBL/GenBank/DDBJ databases">
        <authorList>
            <person name="Weist P."/>
        </authorList>
    </citation>
    <scope>NUCLEOTIDE SEQUENCE</scope>
</reference>
<feature type="chain" id="PRO_5040143950" evidence="1">
    <location>
        <begin position="25"/>
        <end position="51"/>
    </location>
</feature>
<organism evidence="2 3">
    <name type="scientific">Pleuronectes platessa</name>
    <name type="common">European plaice</name>
    <dbReference type="NCBI Taxonomy" id="8262"/>
    <lineage>
        <taxon>Eukaryota</taxon>
        <taxon>Metazoa</taxon>
        <taxon>Chordata</taxon>
        <taxon>Craniata</taxon>
        <taxon>Vertebrata</taxon>
        <taxon>Euteleostomi</taxon>
        <taxon>Actinopterygii</taxon>
        <taxon>Neopterygii</taxon>
        <taxon>Teleostei</taxon>
        <taxon>Neoteleostei</taxon>
        <taxon>Acanthomorphata</taxon>
        <taxon>Carangaria</taxon>
        <taxon>Pleuronectiformes</taxon>
        <taxon>Pleuronectoidei</taxon>
        <taxon>Pleuronectidae</taxon>
        <taxon>Pleuronectes</taxon>
    </lineage>
</organism>
<evidence type="ECO:0000313" key="3">
    <source>
        <dbReference type="Proteomes" id="UP001153269"/>
    </source>
</evidence>
<accession>A0A9N7TWR5</accession>
<dbReference type="Proteomes" id="UP001153269">
    <property type="component" value="Unassembled WGS sequence"/>
</dbReference>
<proteinExistence type="predicted"/>
<feature type="non-terminal residue" evidence="2">
    <location>
        <position position="51"/>
    </location>
</feature>
<dbReference type="EMBL" id="CADEAL010000363">
    <property type="protein sequence ID" value="CAB1419083.1"/>
    <property type="molecule type" value="Genomic_DNA"/>
</dbReference>
<feature type="signal peptide" evidence="1">
    <location>
        <begin position="1"/>
        <end position="24"/>
    </location>
</feature>
<gene>
    <name evidence="2" type="ORF">PLEPLA_LOCUS6911</name>
</gene>
<protein>
    <submittedName>
        <fullName evidence="2">Uncharacterized protein</fullName>
    </submittedName>
</protein>
<comment type="caution">
    <text evidence="2">The sequence shown here is derived from an EMBL/GenBank/DDBJ whole genome shotgun (WGS) entry which is preliminary data.</text>
</comment>
<keyword evidence="3" id="KW-1185">Reference proteome</keyword>
<keyword evidence="1" id="KW-0732">Signal</keyword>
<evidence type="ECO:0000256" key="1">
    <source>
        <dbReference type="SAM" id="SignalP"/>
    </source>
</evidence>
<evidence type="ECO:0000313" key="2">
    <source>
        <dbReference type="EMBL" id="CAB1419083.1"/>
    </source>
</evidence>
<sequence length="51" mass="5320">MASDPGLAAMLLWTISLQVLGTGGTNSNEANLLDTTTITGDWGWLAYPSHG</sequence>
<dbReference type="AlphaFoldDB" id="A0A9N7TWR5"/>